<keyword evidence="2" id="KW-0328">Glycosyltransferase</keyword>
<dbReference type="Gene3D" id="3.90.550.10">
    <property type="entry name" value="Spore Coat Polysaccharide Biosynthesis Protein SpsA, Chain A"/>
    <property type="match status" value="1"/>
</dbReference>
<dbReference type="Proteomes" id="UP001327560">
    <property type="component" value="Chromosome 8"/>
</dbReference>
<evidence type="ECO:0008006" key="7">
    <source>
        <dbReference type="Google" id="ProtNLM"/>
    </source>
</evidence>
<accession>A0AAQ3QQJ4</accession>
<comment type="pathway">
    <text evidence="1">Glycan metabolism; pectin biosynthesis.</text>
</comment>
<dbReference type="InterPro" id="IPR029044">
    <property type="entry name" value="Nucleotide-diphossugar_trans"/>
</dbReference>
<evidence type="ECO:0000256" key="1">
    <source>
        <dbReference type="ARBA" id="ARBA00004877"/>
    </source>
</evidence>
<organism evidence="5 6">
    <name type="scientific">Canna indica</name>
    <name type="common">Indian-shot</name>
    <dbReference type="NCBI Taxonomy" id="4628"/>
    <lineage>
        <taxon>Eukaryota</taxon>
        <taxon>Viridiplantae</taxon>
        <taxon>Streptophyta</taxon>
        <taxon>Embryophyta</taxon>
        <taxon>Tracheophyta</taxon>
        <taxon>Spermatophyta</taxon>
        <taxon>Magnoliopsida</taxon>
        <taxon>Liliopsida</taxon>
        <taxon>Zingiberales</taxon>
        <taxon>Cannaceae</taxon>
        <taxon>Canna</taxon>
    </lineage>
</organism>
<dbReference type="GO" id="GO:0005794">
    <property type="term" value="C:Golgi apparatus"/>
    <property type="evidence" value="ECO:0007669"/>
    <property type="project" value="TreeGrafter"/>
</dbReference>
<evidence type="ECO:0000256" key="3">
    <source>
        <dbReference type="ARBA" id="ARBA00022679"/>
    </source>
</evidence>
<dbReference type="AlphaFoldDB" id="A0AAQ3QQJ4"/>
<dbReference type="EMBL" id="CP136897">
    <property type="protein sequence ID" value="WOL17686.1"/>
    <property type="molecule type" value="Genomic_DNA"/>
</dbReference>
<dbReference type="PANTHER" id="PTHR13778:SF5">
    <property type="entry name" value="HEXOSYLTRANSFERASE"/>
    <property type="match status" value="1"/>
</dbReference>
<evidence type="ECO:0000256" key="2">
    <source>
        <dbReference type="ARBA" id="ARBA00022676"/>
    </source>
</evidence>
<reference evidence="5 6" key="1">
    <citation type="submission" date="2023-10" db="EMBL/GenBank/DDBJ databases">
        <title>Chromosome-scale genome assembly provides insights into flower coloration mechanisms of Canna indica.</title>
        <authorList>
            <person name="Li C."/>
        </authorList>
    </citation>
    <scope>NUCLEOTIDE SEQUENCE [LARGE SCALE GENOMIC DNA]</scope>
    <source>
        <tissue evidence="5">Flower</tissue>
    </source>
</reference>
<sequence length="128" mass="13915">MVSSFRHHRRGFFSTLLLLLAVAGCATFVSNISVDVIRHPSNPSSSLPAFHEAPAFRNGDECSSSSATGRVDIVMTLDANYLRGTMAAILSILQHTSCPKSVTFHFLAARPEPEVLANICTAFPYLDF</sequence>
<proteinExistence type="predicted"/>
<keyword evidence="3" id="KW-0808">Transferase</keyword>
<dbReference type="GO" id="GO:0016757">
    <property type="term" value="F:glycosyltransferase activity"/>
    <property type="evidence" value="ECO:0007669"/>
    <property type="project" value="UniProtKB-KW"/>
</dbReference>
<keyword evidence="6" id="KW-1185">Reference proteome</keyword>
<feature type="signal peptide" evidence="4">
    <location>
        <begin position="1"/>
        <end position="27"/>
    </location>
</feature>
<evidence type="ECO:0000256" key="4">
    <source>
        <dbReference type="SAM" id="SignalP"/>
    </source>
</evidence>
<dbReference type="SUPFAM" id="SSF53448">
    <property type="entry name" value="Nucleotide-diphospho-sugar transferases"/>
    <property type="match status" value="1"/>
</dbReference>
<evidence type="ECO:0000313" key="6">
    <source>
        <dbReference type="Proteomes" id="UP001327560"/>
    </source>
</evidence>
<dbReference type="InterPro" id="IPR050748">
    <property type="entry name" value="Glycosyltrans_8_dom-fam"/>
</dbReference>
<gene>
    <name evidence="5" type="ORF">Cni_G26479</name>
</gene>
<dbReference type="PANTHER" id="PTHR13778">
    <property type="entry name" value="GLYCOSYLTRANSFERASE 8 DOMAIN-CONTAINING PROTEIN"/>
    <property type="match status" value="1"/>
</dbReference>
<dbReference type="PROSITE" id="PS51257">
    <property type="entry name" value="PROKAR_LIPOPROTEIN"/>
    <property type="match status" value="1"/>
</dbReference>
<name>A0AAQ3QQJ4_9LILI</name>
<keyword evidence="4" id="KW-0732">Signal</keyword>
<feature type="chain" id="PRO_5042927783" description="Hexosyltransferase" evidence="4">
    <location>
        <begin position="28"/>
        <end position="128"/>
    </location>
</feature>
<evidence type="ECO:0000313" key="5">
    <source>
        <dbReference type="EMBL" id="WOL17686.1"/>
    </source>
</evidence>
<protein>
    <recommendedName>
        <fullName evidence="7">Hexosyltransferase</fullName>
    </recommendedName>
</protein>